<dbReference type="Gene3D" id="3.40.710.10">
    <property type="entry name" value="DD-peptidase/beta-lactamase superfamily"/>
    <property type="match status" value="1"/>
</dbReference>
<dbReference type="InterPro" id="IPR012338">
    <property type="entry name" value="Beta-lactam/transpept-like"/>
</dbReference>
<dbReference type="AlphaFoldDB" id="F4PL80"/>
<dbReference type="InterPro" id="IPR052794">
    <property type="entry name" value="Mito_Ser_Protease_LACTB"/>
</dbReference>
<reference evidence="4" key="1">
    <citation type="journal article" date="2011" name="Genome Res.">
        <title>Phylogeny-wide analysis of social amoeba genomes highlights ancient origins for complex intercellular communication.</title>
        <authorList>
            <person name="Heidel A.J."/>
            <person name="Lawal H.M."/>
            <person name="Felder M."/>
            <person name="Schilde C."/>
            <person name="Helps N.R."/>
            <person name="Tunggal B."/>
            <person name="Rivero F."/>
            <person name="John U."/>
            <person name="Schleicher M."/>
            <person name="Eichinger L."/>
            <person name="Platzer M."/>
            <person name="Noegel A.A."/>
            <person name="Schaap P."/>
            <person name="Gloeckner G."/>
        </authorList>
    </citation>
    <scope>NUCLEOTIDE SEQUENCE [LARGE SCALE GENOMIC DNA]</scope>
    <source>
        <strain evidence="4">SH3</strain>
    </source>
</reference>
<dbReference type="SUPFAM" id="SSF56601">
    <property type="entry name" value="beta-lactamase/transpeptidase-like"/>
    <property type="match status" value="1"/>
</dbReference>
<dbReference type="GeneID" id="14875239"/>
<keyword evidence="4" id="KW-1185">Reference proteome</keyword>
<dbReference type="Pfam" id="PF00144">
    <property type="entry name" value="Beta-lactamase"/>
    <property type="match status" value="1"/>
</dbReference>
<dbReference type="GO" id="GO:0008233">
    <property type="term" value="F:peptidase activity"/>
    <property type="evidence" value="ECO:0007669"/>
    <property type="project" value="TreeGrafter"/>
</dbReference>
<protein>
    <submittedName>
        <fullName evidence="3">Beta-lactamase family protein</fullName>
    </submittedName>
</protein>
<evidence type="ECO:0000259" key="2">
    <source>
        <dbReference type="Pfam" id="PF00144"/>
    </source>
</evidence>
<dbReference type="OrthoDB" id="5946976at2759"/>
<gene>
    <name evidence="3" type="ORF">DFA_05434</name>
</gene>
<dbReference type="RefSeq" id="XP_004361153.1">
    <property type="nucleotide sequence ID" value="XM_004361096.1"/>
</dbReference>
<dbReference type="PROSITE" id="PS51257">
    <property type="entry name" value="PROKAR_LIPOPROTEIN"/>
    <property type="match status" value="1"/>
</dbReference>
<dbReference type="KEGG" id="dfa:DFA_05434"/>
<dbReference type="STRING" id="1054147.F4PL80"/>
<dbReference type="GO" id="GO:0006508">
    <property type="term" value="P:proteolysis"/>
    <property type="evidence" value="ECO:0007669"/>
    <property type="project" value="TreeGrafter"/>
</dbReference>
<dbReference type="GO" id="GO:0019216">
    <property type="term" value="P:regulation of lipid metabolic process"/>
    <property type="evidence" value="ECO:0007669"/>
    <property type="project" value="TreeGrafter"/>
</dbReference>
<dbReference type="PANTHER" id="PTHR46520">
    <property type="entry name" value="SERINE BETA-LACTAMASE-LIKE PROTEIN LACTB, MITOCHONDRIAL"/>
    <property type="match status" value="1"/>
</dbReference>
<feature type="domain" description="Beta-lactamase-related" evidence="2">
    <location>
        <begin position="138"/>
        <end position="500"/>
    </location>
</feature>
<proteinExistence type="predicted"/>
<accession>F4PL80</accession>
<evidence type="ECO:0000256" key="1">
    <source>
        <dbReference type="SAM" id="MobiDB-lite"/>
    </source>
</evidence>
<dbReference type="PANTHER" id="PTHR46520:SF1">
    <property type="entry name" value="SERINE BETA-LACTAMASE-LIKE PROTEIN LACTB, MITOCHONDRIAL"/>
    <property type="match status" value="1"/>
</dbReference>
<dbReference type="OMA" id="CCRQQRH"/>
<evidence type="ECO:0000313" key="4">
    <source>
        <dbReference type="Proteomes" id="UP000007797"/>
    </source>
</evidence>
<evidence type="ECO:0000313" key="3">
    <source>
        <dbReference type="EMBL" id="EGG23302.1"/>
    </source>
</evidence>
<dbReference type="EMBL" id="GL883008">
    <property type="protein sequence ID" value="EGG23302.1"/>
    <property type="molecule type" value="Genomic_DNA"/>
</dbReference>
<dbReference type="InterPro" id="IPR001466">
    <property type="entry name" value="Beta-lactam-related"/>
</dbReference>
<organism evidence="3 4">
    <name type="scientific">Cavenderia fasciculata</name>
    <name type="common">Slime mold</name>
    <name type="synonym">Dictyostelium fasciculatum</name>
    <dbReference type="NCBI Taxonomy" id="261658"/>
    <lineage>
        <taxon>Eukaryota</taxon>
        <taxon>Amoebozoa</taxon>
        <taxon>Evosea</taxon>
        <taxon>Eumycetozoa</taxon>
        <taxon>Dictyostelia</taxon>
        <taxon>Acytosteliales</taxon>
        <taxon>Cavenderiaceae</taxon>
        <taxon>Cavenderia</taxon>
    </lineage>
</organism>
<dbReference type="Proteomes" id="UP000007797">
    <property type="component" value="Unassembled WGS sequence"/>
</dbReference>
<feature type="region of interest" description="Disordered" evidence="1">
    <location>
        <begin position="89"/>
        <end position="108"/>
    </location>
</feature>
<sequence>MSGLKNLLFSKKTRKILLGSAIATGCIYQYNSSSSVGSINQINNNSNNNNNNNETNQKKEKMGILGNILFNIRNTKANNVLLCEVKSQPDLMNPSSSEEEEREQTPLWKQDSYVPGASTTLNAEEQRDIASREVVSWMSQQLIPGVSVCAMVRGDTVFKAGFGYADVENAIPVTPDTKMRIASISKALTSAAVGLLIEDGKLDVDATVQTYVPEFPINPAYPETAPTVRQVASHIGGIRHYRRGATTEIFSVQQYVSDAVRDNPDKLPPPLAIFVSDPWIDADKSAPGQTYNYSTFGYTLIGTIIERAAKTDFISFMKNRVFQRCGMYDTYADQHNTIISNRSRQYALTGGKNTNNRYSSTGVSVNPQLVNAELANNSYKYAGGGILSTSQDICRFGTYIISGQLLKRSTLDIIFHTQQTNNGKPTDYAIGWSVKPNHQIKNRQIVGDINPIDNTSTRRVTDTLDNKIIYHTGAAVGGSSIIVVVPKYGVVVCVLANLEGVKGIIEFGTKLANIFVPKGDQQQQQKITEI</sequence>
<name>F4PL80_CACFS</name>
<dbReference type="GO" id="GO:0005739">
    <property type="term" value="C:mitochondrion"/>
    <property type="evidence" value="ECO:0007669"/>
    <property type="project" value="TreeGrafter"/>
</dbReference>